<evidence type="ECO:0008006" key="4">
    <source>
        <dbReference type="Google" id="ProtNLM"/>
    </source>
</evidence>
<dbReference type="InterPro" id="IPR003837">
    <property type="entry name" value="GatC"/>
</dbReference>
<feature type="non-terminal residue" evidence="2">
    <location>
        <position position="82"/>
    </location>
</feature>
<dbReference type="GO" id="GO:0006450">
    <property type="term" value="P:regulation of translational fidelity"/>
    <property type="evidence" value="ECO:0007669"/>
    <property type="project" value="InterPro"/>
</dbReference>
<dbReference type="Proteomes" id="UP000178798">
    <property type="component" value="Unassembled WGS sequence"/>
</dbReference>
<keyword evidence="1" id="KW-0175">Coiled coil</keyword>
<dbReference type="PANTHER" id="PTHR15004:SF0">
    <property type="entry name" value="GLUTAMYL-TRNA(GLN) AMIDOTRANSFERASE SUBUNIT C, MITOCHONDRIAL"/>
    <property type="match status" value="1"/>
</dbReference>
<dbReference type="STRING" id="1802556.A2999_00430"/>
<evidence type="ECO:0000256" key="1">
    <source>
        <dbReference type="SAM" id="Coils"/>
    </source>
</evidence>
<dbReference type="PANTHER" id="PTHR15004">
    <property type="entry name" value="GLUTAMYL-TRNA(GLN) AMIDOTRANSFERASE SUBUNIT C, MITOCHONDRIAL"/>
    <property type="match status" value="1"/>
</dbReference>
<dbReference type="Pfam" id="PF02686">
    <property type="entry name" value="GatC"/>
    <property type="match status" value="1"/>
</dbReference>
<organism evidence="2 3">
    <name type="scientific">Candidatus Wolfebacteria bacterium RIFCSPLOWO2_01_FULL_38_11</name>
    <dbReference type="NCBI Taxonomy" id="1802556"/>
    <lineage>
        <taxon>Bacteria</taxon>
        <taxon>Candidatus Wolfeibacteriota</taxon>
    </lineage>
</organism>
<evidence type="ECO:0000313" key="3">
    <source>
        <dbReference type="Proteomes" id="UP000178798"/>
    </source>
</evidence>
<accession>A0A1F8DRF9</accession>
<evidence type="ECO:0000313" key="2">
    <source>
        <dbReference type="EMBL" id="OGM90428.1"/>
    </source>
</evidence>
<protein>
    <recommendedName>
        <fullName evidence="4">Aspartyl/glutamyl-tRNA(Asn/Gln) amidotransferase subunit C</fullName>
    </recommendedName>
</protein>
<feature type="coiled-coil region" evidence="1">
    <location>
        <begin position="8"/>
        <end position="37"/>
    </location>
</feature>
<comment type="caution">
    <text evidence="2">The sequence shown here is derived from an EMBL/GenBank/DDBJ whole genome shotgun (WGS) entry which is preliminary data.</text>
</comment>
<dbReference type="InterPro" id="IPR036113">
    <property type="entry name" value="Asp/Glu-ADT_sf_sub_c"/>
</dbReference>
<name>A0A1F8DRF9_9BACT</name>
<dbReference type="SUPFAM" id="SSF141000">
    <property type="entry name" value="Glu-tRNAGln amidotransferase C subunit"/>
    <property type="match status" value="1"/>
</dbReference>
<dbReference type="EMBL" id="MGIQ01000022">
    <property type="protein sequence ID" value="OGM90428.1"/>
    <property type="molecule type" value="Genomic_DNA"/>
</dbReference>
<dbReference type="NCBIfam" id="TIGR00135">
    <property type="entry name" value="gatC"/>
    <property type="match status" value="1"/>
</dbReference>
<dbReference type="AlphaFoldDB" id="A0A1F8DRF9"/>
<reference evidence="2 3" key="1">
    <citation type="journal article" date="2016" name="Nat. Commun.">
        <title>Thousands of microbial genomes shed light on interconnected biogeochemical processes in an aquifer system.</title>
        <authorList>
            <person name="Anantharaman K."/>
            <person name="Brown C.T."/>
            <person name="Hug L.A."/>
            <person name="Sharon I."/>
            <person name="Castelle C.J."/>
            <person name="Probst A.J."/>
            <person name="Thomas B.C."/>
            <person name="Singh A."/>
            <person name="Wilkins M.J."/>
            <person name="Karaoz U."/>
            <person name="Brodie E.L."/>
            <person name="Williams K.H."/>
            <person name="Hubbard S.S."/>
            <person name="Banfield J.F."/>
        </authorList>
    </citation>
    <scope>NUCLEOTIDE SEQUENCE [LARGE SCALE GENOMIC DNA]</scope>
</reference>
<dbReference type="Gene3D" id="1.10.20.60">
    <property type="entry name" value="Glu-tRNAGln amidotransferase C subunit, N-terminal domain"/>
    <property type="match status" value="1"/>
</dbReference>
<dbReference type="GO" id="GO:0070681">
    <property type="term" value="P:glutaminyl-tRNAGln biosynthesis via transamidation"/>
    <property type="evidence" value="ECO:0007669"/>
    <property type="project" value="TreeGrafter"/>
</dbReference>
<sequence length="82" mass="9628">MEKKIINKKTLQHLAELARIDLEEKKEEKMVKDLEEILEYFNKLKEINTEKVEPITGGLELADVFRNDDEGIKCEALRENLI</sequence>
<proteinExistence type="predicted"/>
<gene>
    <name evidence="2" type="ORF">A2999_00430</name>
</gene>